<dbReference type="PANTHER" id="PTHR23155">
    <property type="entry name" value="DISEASE RESISTANCE PROTEIN RP"/>
    <property type="match status" value="1"/>
</dbReference>
<dbReference type="InterPro" id="IPR036388">
    <property type="entry name" value="WH-like_DNA-bd_sf"/>
</dbReference>
<dbReference type="GO" id="GO:0098542">
    <property type="term" value="P:defense response to other organism"/>
    <property type="evidence" value="ECO:0007669"/>
    <property type="project" value="TreeGrafter"/>
</dbReference>
<dbReference type="FunFam" id="1.10.10.10:FF:000322">
    <property type="entry name" value="Probable disease resistance protein At1g63360"/>
    <property type="match status" value="1"/>
</dbReference>
<evidence type="ECO:0000259" key="3">
    <source>
        <dbReference type="Pfam" id="PF23559"/>
    </source>
</evidence>
<evidence type="ECO:0000313" key="4">
    <source>
        <dbReference type="EMBL" id="WVZ13288.1"/>
    </source>
</evidence>
<gene>
    <name evidence="4" type="ORF">V8G54_017818</name>
</gene>
<dbReference type="Pfam" id="PF23559">
    <property type="entry name" value="WHD_DRP"/>
    <property type="match status" value="1"/>
</dbReference>
<dbReference type="AlphaFoldDB" id="A0AAQ3NQF5"/>
<dbReference type="PANTHER" id="PTHR23155:SF1205">
    <property type="entry name" value="DISEASE RESISTANCE PROTEIN RPM1"/>
    <property type="match status" value="1"/>
</dbReference>
<dbReference type="InterPro" id="IPR058922">
    <property type="entry name" value="WHD_DRP"/>
</dbReference>
<proteinExistence type="predicted"/>
<sequence length="221" mass="25743">MTGEENSIMRALKLSYFNLELALRRYFSFCAIFPKDFEIDKEELIHLWMANGFIKCEGNVAVEDVGNKVWKKLYSRSFFQEAKYDEFGIITTFKMHDLFHDLAQSIMGEECVVFEASRQTPLSARAHYSSFDCSDLPFYFTASKRRFLSTFKKVESLRTFLTLRYSGAVPSNHYLRALRISSSPQFSPLKDLVHLRFLSLNYSLRSSLNNLIGHHMPKLQI</sequence>
<name>A0AAQ3NQF5_VIGMU</name>
<dbReference type="EMBL" id="CP144696">
    <property type="protein sequence ID" value="WVZ13288.1"/>
    <property type="molecule type" value="Genomic_DNA"/>
</dbReference>
<dbReference type="Gene3D" id="1.10.10.10">
    <property type="entry name" value="Winged helix-like DNA-binding domain superfamily/Winged helix DNA-binding domain"/>
    <property type="match status" value="1"/>
</dbReference>
<evidence type="ECO:0000256" key="2">
    <source>
        <dbReference type="ARBA" id="ARBA00022821"/>
    </source>
</evidence>
<keyword evidence="5" id="KW-1185">Reference proteome</keyword>
<evidence type="ECO:0000256" key="1">
    <source>
        <dbReference type="ARBA" id="ARBA00022737"/>
    </source>
</evidence>
<reference evidence="4 5" key="1">
    <citation type="journal article" date="2023" name="Life. Sci Alliance">
        <title>Evolutionary insights into 3D genome organization and epigenetic landscape of Vigna mungo.</title>
        <authorList>
            <person name="Junaid A."/>
            <person name="Singh B."/>
            <person name="Bhatia S."/>
        </authorList>
    </citation>
    <scope>NUCLEOTIDE SEQUENCE [LARGE SCALE GENOMIC DNA]</scope>
    <source>
        <strain evidence="4">Urdbean</strain>
    </source>
</reference>
<evidence type="ECO:0000313" key="5">
    <source>
        <dbReference type="Proteomes" id="UP001374535"/>
    </source>
</evidence>
<accession>A0AAQ3NQF5</accession>
<feature type="domain" description="Disease resistance protein winged helix" evidence="3">
    <location>
        <begin position="32"/>
        <end position="103"/>
    </location>
</feature>
<dbReference type="Proteomes" id="UP001374535">
    <property type="component" value="Chromosome 5"/>
</dbReference>
<dbReference type="InterPro" id="IPR044974">
    <property type="entry name" value="Disease_R_plants"/>
</dbReference>
<organism evidence="4 5">
    <name type="scientific">Vigna mungo</name>
    <name type="common">Black gram</name>
    <name type="synonym">Phaseolus mungo</name>
    <dbReference type="NCBI Taxonomy" id="3915"/>
    <lineage>
        <taxon>Eukaryota</taxon>
        <taxon>Viridiplantae</taxon>
        <taxon>Streptophyta</taxon>
        <taxon>Embryophyta</taxon>
        <taxon>Tracheophyta</taxon>
        <taxon>Spermatophyta</taxon>
        <taxon>Magnoliopsida</taxon>
        <taxon>eudicotyledons</taxon>
        <taxon>Gunneridae</taxon>
        <taxon>Pentapetalae</taxon>
        <taxon>rosids</taxon>
        <taxon>fabids</taxon>
        <taxon>Fabales</taxon>
        <taxon>Fabaceae</taxon>
        <taxon>Papilionoideae</taxon>
        <taxon>50 kb inversion clade</taxon>
        <taxon>NPAAA clade</taxon>
        <taxon>indigoferoid/millettioid clade</taxon>
        <taxon>Phaseoleae</taxon>
        <taxon>Vigna</taxon>
    </lineage>
</organism>
<keyword evidence="1" id="KW-0677">Repeat</keyword>
<keyword evidence="2" id="KW-0611">Plant defense</keyword>
<protein>
    <recommendedName>
        <fullName evidence="3">Disease resistance protein winged helix domain-containing protein</fullName>
    </recommendedName>
</protein>